<dbReference type="AlphaFoldDB" id="A0A8H4RRT7"/>
<evidence type="ECO:0000313" key="2">
    <source>
        <dbReference type="Proteomes" id="UP000566819"/>
    </source>
</evidence>
<dbReference type="InterPro" id="IPR011008">
    <property type="entry name" value="Dimeric_a/b-barrel"/>
</dbReference>
<dbReference type="SUPFAM" id="SSF54909">
    <property type="entry name" value="Dimeric alpha+beta barrel"/>
    <property type="match status" value="1"/>
</dbReference>
<evidence type="ECO:0008006" key="3">
    <source>
        <dbReference type="Google" id="ProtNLM"/>
    </source>
</evidence>
<keyword evidence="2" id="KW-1185">Reference proteome</keyword>
<evidence type="ECO:0000313" key="1">
    <source>
        <dbReference type="EMBL" id="KAF4633876.1"/>
    </source>
</evidence>
<organism evidence="1 2">
    <name type="scientific">Cudoniella acicularis</name>
    <dbReference type="NCBI Taxonomy" id="354080"/>
    <lineage>
        <taxon>Eukaryota</taxon>
        <taxon>Fungi</taxon>
        <taxon>Dikarya</taxon>
        <taxon>Ascomycota</taxon>
        <taxon>Pezizomycotina</taxon>
        <taxon>Leotiomycetes</taxon>
        <taxon>Helotiales</taxon>
        <taxon>Tricladiaceae</taxon>
        <taxon>Cudoniella</taxon>
    </lineage>
</organism>
<accession>A0A8H4RRT7</accession>
<dbReference type="OrthoDB" id="4425169at2759"/>
<gene>
    <name evidence="1" type="ORF">G7Y89_g4245</name>
</gene>
<name>A0A8H4RRT7_9HELO</name>
<dbReference type="Gene3D" id="3.30.70.100">
    <property type="match status" value="1"/>
</dbReference>
<dbReference type="EMBL" id="JAAMPI010000226">
    <property type="protein sequence ID" value="KAF4633876.1"/>
    <property type="molecule type" value="Genomic_DNA"/>
</dbReference>
<reference evidence="1 2" key="1">
    <citation type="submission" date="2020-03" db="EMBL/GenBank/DDBJ databases">
        <title>Draft Genome Sequence of Cudoniella acicularis.</title>
        <authorList>
            <person name="Buettner E."/>
            <person name="Kellner H."/>
        </authorList>
    </citation>
    <scope>NUCLEOTIDE SEQUENCE [LARGE SCALE GENOMIC DNA]</scope>
    <source>
        <strain evidence="1 2">DSM 108380</strain>
    </source>
</reference>
<protein>
    <recommendedName>
        <fullName evidence="3">ABM domain-containing protein</fullName>
    </recommendedName>
</protein>
<comment type="caution">
    <text evidence="1">The sequence shown here is derived from an EMBL/GenBank/DDBJ whole genome shotgun (WGS) entry which is preliminary data.</text>
</comment>
<sequence length="240" mass="25971">MFSLQTSPLARLALRNFRNSLPPTLTKTMPFTELALPKLKAGLEVKAAFAAQWPTSAKILASQPTIIRAFFGSVIRENEIRTEEEEENKPILVLEWTEEAAFNSFLASEDFAAFIGPVKPLAVGPAEIQIFKTDVGPLEVVSTPLTEIIRIQLKDDAKSAAVTKDAWTVLVKAMGSAVPVAGGTSLNLKNGVFMGTIGWKSLEVRASTLEASPARTALSNLRDVGEFSSILIKVEPFKTA</sequence>
<dbReference type="Proteomes" id="UP000566819">
    <property type="component" value="Unassembled WGS sequence"/>
</dbReference>
<proteinExistence type="predicted"/>